<reference evidence="1" key="1">
    <citation type="submission" date="2020-05" db="EMBL/GenBank/DDBJ databases">
        <authorList>
            <person name="Chiriac C."/>
            <person name="Salcher M."/>
            <person name="Ghai R."/>
            <person name="Kavagutti S V."/>
        </authorList>
    </citation>
    <scope>NUCLEOTIDE SEQUENCE</scope>
</reference>
<evidence type="ECO:0000313" key="1">
    <source>
        <dbReference type="EMBL" id="CAB4241660.1"/>
    </source>
</evidence>
<proteinExistence type="predicted"/>
<gene>
    <name evidence="1" type="ORF">UFOVP71_198</name>
</gene>
<organism evidence="1">
    <name type="scientific">uncultured Caudovirales phage</name>
    <dbReference type="NCBI Taxonomy" id="2100421"/>
    <lineage>
        <taxon>Viruses</taxon>
        <taxon>Duplodnaviria</taxon>
        <taxon>Heunggongvirae</taxon>
        <taxon>Uroviricota</taxon>
        <taxon>Caudoviricetes</taxon>
        <taxon>Peduoviridae</taxon>
        <taxon>Maltschvirus</taxon>
        <taxon>Maltschvirus maltsch</taxon>
    </lineage>
</organism>
<protein>
    <submittedName>
        <fullName evidence="1">Uncharacterized protein</fullName>
    </submittedName>
</protein>
<sequence length="33" mass="4273">MFTWIKNLIGKWQAARRYKKRIKEMRKRDPFIY</sequence>
<dbReference type="EMBL" id="LR797824">
    <property type="protein sequence ID" value="CAB4241660.1"/>
    <property type="molecule type" value="Genomic_DNA"/>
</dbReference>
<name>A0A6J5TDE7_9CAUD</name>
<accession>A0A6J5TDE7</accession>